<dbReference type="EMBL" id="JAGRRH010000002">
    <property type="protein sequence ID" value="KAG7372819.1"/>
    <property type="molecule type" value="Genomic_DNA"/>
</dbReference>
<keyword evidence="3" id="KW-1185">Reference proteome</keyword>
<comment type="caution">
    <text evidence="2">The sequence shown here is derived from an EMBL/GenBank/DDBJ whole genome shotgun (WGS) entry which is preliminary data.</text>
</comment>
<reference evidence="2" key="2">
    <citation type="submission" date="2021-04" db="EMBL/GenBank/DDBJ databases">
        <authorList>
            <person name="Podell S."/>
        </authorList>
    </citation>
    <scope>NUCLEOTIDE SEQUENCE</scope>
    <source>
        <strain evidence="2">Hildebrandi</strain>
    </source>
</reference>
<protein>
    <submittedName>
        <fullName evidence="2">Uncharacterized protein</fullName>
    </submittedName>
</protein>
<evidence type="ECO:0000313" key="2">
    <source>
        <dbReference type="EMBL" id="KAG7372819.1"/>
    </source>
</evidence>
<accession>A0A9K3M301</accession>
<sequence>MCSDNSRKFQSVSHRDVISAGSKLLRFKKSVLISTSTEFYHRRLYLPQHLCCCVSIFHWFLLDPKKTKKKNNNVSNPSSYYSFPACPSIPRSGRGNLVWWDGFH</sequence>
<organism evidence="2 3">
    <name type="scientific">Nitzschia inconspicua</name>
    <dbReference type="NCBI Taxonomy" id="303405"/>
    <lineage>
        <taxon>Eukaryota</taxon>
        <taxon>Sar</taxon>
        <taxon>Stramenopiles</taxon>
        <taxon>Ochrophyta</taxon>
        <taxon>Bacillariophyta</taxon>
        <taxon>Bacillariophyceae</taxon>
        <taxon>Bacillariophycidae</taxon>
        <taxon>Bacillariales</taxon>
        <taxon>Bacillariaceae</taxon>
        <taxon>Nitzschia</taxon>
    </lineage>
</organism>
<name>A0A9K3M301_9STRA</name>
<gene>
    <name evidence="1" type="ORF">IV203_023732</name>
    <name evidence="2" type="ORF">IV203_033543</name>
</gene>
<dbReference type="Proteomes" id="UP000693970">
    <property type="component" value="Unassembled WGS sequence"/>
</dbReference>
<proteinExistence type="predicted"/>
<reference evidence="2" key="1">
    <citation type="journal article" date="2021" name="Sci. Rep.">
        <title>Diploid genomic architecture of Nitzschia inconspicua, an elite biomass production diatom.</title>
        <authorList>
            <person name="Oliver A."/>
            <person name="Podell S."/>
            <person name="Pinowska A."/>
            <person name="Traller J.C."/>
            <person name="Smith S.R."/>
            <person name="McClure R."/>
            <person name="Beliaev A."/>
            <person name="Bohutskyi P."/>
            <person name="Hill E.A."/>
            <person name="Rabines A."/>
            <person name="Zheng H."/>
            <person name="Allen L.Z."/>
            <person name="Kuo A."/>
            <person name="Grigoriev I.V."/>
            <person name="Allen A.E."/>
            <person name="Hazlebeck D."/>
            <person name="Allen E.E."/>
        </authorList>
    </citation>
    <scope>NUCLEOTIDE SEQUENCE</scope>
    <source>
        <strain evidence="2">Hildebrandi</strain>
    </source>
</reference>
<dbReference type="AlphaFoldDB" id="A0A9K3M301"/>
<evidence type="ECO:0000313" key="1">
    <source>
        <dbReference type="EMBL" id="KAG7340189.1"/>
    </source>
</evidence>
<evidence type="ECO:0000313" key="3">
    <source>
        <dbReference type="Proteomes" id="UP000693970"/>
    </source>
</evidence>
<dbReference type="EMBL" id="JAGRRH010000027">
    <property type="protein sequence ID" value="KAG7340189.1"/>
    <property type="molecule type" value="Genomic_DNA"/>
</dbReference>